<evidence type="ECO:0000313" key="3">
    <source>
        <dbReference type="Proteomes" id="UP000436822"/>
    </source>
</evidence>
<name>A0A6N6JLS7_9RHOB</name>
<gene>
    <name evidence="2" type="ORF">KIN_34330</name>
</gene>
<dbReference type="Gene3D" id="3.40.190.170">
    <property type="entry name" value="Bacterial extracellular solute-binding protein, family 7"/>
    <property type="match status" value="1"/>
</dbReference>
<dbReference type="EMBL" id="BLJE01000004">
    <property type="protein sequence ID" value="GFE66359.1"/>
    <property type="molecule type" value="Genomic_DNA"/>
</dbReference>
<organism evidence="2 3">
    <name type="scientific">Litoreibacter roseus</name>
    <dbReference type="NCBI Taxonomy" id="2601869"/>
    <lineage>
        <taxon>Bacteria</taxon>
        <taxon>Pseudomonadati</taxon>
        <taxon>Pseudomonadota</taxon>
        <taxon>Alphaproteobacteria</taxon>
        <taxon>Rhodobacterales</taxon>
        <taxon>Roseobacteraceae</taxon>
        <taxon>Litoreibacter</taxon>
    </lineage>
</organism>
<keyword evidence="3" id="KW-1185">Reference proteome</keyword>
<dbReference type="RefSeq" id="WP_159809322.1">
    <property type="nucleotide sequence ID" value="NZ_BLJE01000004.1"/>
</dbReference>
<dbReference type="OrthoDB" id="7860046at2"/>
<evidence type="ECO:0000256" key="1">
    <source>
        <dbReference type="ARBA" id="ARBA00004196"/>
    </source>
</evidence>
<reference evidence="2 3" key="1">
    <citation type="submission" date="2019-12" db="EMBL/GenBank/DDBJ databases">
        <title>Litoreibacter badius sp. nov., a novel bacteriochlorophyll a-containing bacterium in the genus Litoreibacter.</title>
        <authorList>
            <person name="Kanamuro M."/>
            <person name="Takabe Y."/>
            <person name="Mori K."/>
            <person name="Takaichi S."/>
            <person name="Hanada S."/>
        </authorList>
    </citation>
    <scope>NUCLEOTIDE SEQUENCE [LARGE SCALE GENOMIC DNA]</scope>
    <source>
        <strain evidence="2 3">K6</strain>
    </source>
</reference>
<evidence type="ECO:0008006" key="4">
    <source>
        <dbReference type="Google" id="ProtNLM"/>
    </source>
</evidence>
<comment type="subcellular location">
    <subcellularLocation>
        <location evidence="1">Cell envelope</location>
    </subcellularLocation>
</comment>
<dbReference type="InterPro" id="IPR038404">
    <property type="entry name" value="TRAP_DctP_sf"/>
</dbReference>
<dbReference type="AlphaFoldDB" id="A0A6N6JLS7"/>
<accession>A0A6N6JLS7</accession>
<dbReference type="Gene3D" id="3.40.190.10">
    <property type="entry name" value="Periplasmic binding protein-like II"/>
    <property type="match status" value="1"/>
</dbReference>
<evidence type="ECO:0000313" key="2">
    <source>
        <dbReference type="EMBL" id="GFE66359.1"/>
    </source>
</evidence>
<dbReference type="GO" id="GO:0030313">
    <property type="term" value="C:cell envelope"/>
    <property type="evidence" value="ECO:0007669"/>
    <property type="project" value="UniProtKB-SubCell"/>
</dbReference>
<proteinExistence type="predicted"/>
<dbReference type="Proteomes" id="UP000436822">
    <property type="component" value="Unassembled WGS sequence"/>
</dbReference>
<protein>
    <recommendedName>
        <fullName evidence="4">TRAP-type mannitol/chloroaromatic compound transport system, substrate-binding protein</fullName>
    </recommendedName>
</protein>
<comment type="caution">
    <text evidence="2">The sequence shown here is derived from an EMBL/GenBank/DDBJ whole genome shotgun (WGS) entry which is preliminary data.</text>
</comment>
<sequence length="344" mass="36628">MKRRSILSGLAVGAGLGVATPMMAQTARVLRLITDLPDDGARLADRFALVTDGRIQLEITVVEPSSAVDLRKIVSNGSQDMYLSSEGNFIAEEPALALFAAMPNGMAPNELEAWVYTAGGADVWNSFGLDSKIKNYLAGDTGPMPIWSREPISTVEGVGGPIASVGSGLKLLEKLGVPSMSLMNTDDVTSAFGVEGIPAYEMVKRGLHQAFPYVYAPSAGLPNSSISLGVNTDVLADMDEAEISLLEKCVTAHNGQVRTQAAYLNAKAYAEISQDITIATSAPAFWDAQVAAAEGVIKDIEVLDEKRLKAVEAYIYFLKDVAGWSDIGEASYFASRKRVLSDVL</sequence>